<dbReference type="PANTHER" id="PTHR23028:SF53">
    <property type="entry name" value="ACYL_TRANSF_3 DOMAIN-CONTAINING PROTEIN"/>
    <property type="match status" value="1"/>
</dbReference>
<gene>
    <name evidence="3" type="ORF">AFCDBAGC_1370</name>
</gene>
<comment type="caution">
    <text evidence="3">The sequence shown here is derived from an EMBL/GenBank/DDBJ whole genome shotgun (WGS) entry which is preliminary data.</text>
</comment>
<evidence type="ECO:0000256" key="1">
    <source>
        <dbReference type="SAM" id="Phobius"/>
    </source>
</evidence>
<dbReference type="InterPro" id="IPR002656">
    <property type="entry name" value="Acyl_transf_3_dom"/>
</dbReference>
<keyword evidence="1" id="KW-1133">Transmembrane helix</keyword>
<feature type="transmembrane region" description="Helical" evidence="1">
    <location>
        <begin position="328"/>
        <end position="348"/>
    </location>
</feature>
<dbReference type="RefSeq" id="WP_147750528.1">
    <property type="nucleotide sequence ID" value="NZ_BPQG01000017.1"/>
</dbReference>
<sequence length="403" mass="42731">MSTGRAGTLDRPARLHRRDGVQNLRLDGLQILRAAAAVMVVLLHAELLVSLQAEARGLAMPRLTALPLGAGVDLFFVISGFVIVYASEPLFGAPGGAATFLRRRLLRIVPLYWFALALRLAVLLAFAAAGHAAAPSLADVATSYLFVPFDTRGFGPDYPFPILDLGWTLNYEMLFYLVFAGAMALAARTTPSMTATARERAALAAVAVLAGGVALAWLWPPALDQLRFWLRPIVLEFAAGVGLALLFRRGVRLGRAGGVLLCGLGLAVWATIDLSGFAGSDAPGNYGWARTLVWGGGAVLVVAGVVLGDLRFDAPPFRAIARIGDASYALYLLHPFVFLAAKAILPRLPLGAGLLWPLALLLVAVSVAATEVFHRRVERPVLRWLQGGPRRPAAPGVRVGAGA</sequence>
<feature type="transmembrane region" description="Helical" evidence="1">
    <location>
        <begin position="354"/>
        <end position="373"/>
    </location>
</feature>
<feature type="transmembrane region" description="Helical" evidence="1">
    <location>
        <begin position="65"/>
        <end position="87"/>
    </location>
</feature>
<dbReference type="InterPro" id="IPR050879">
    <property type="entry name" value="Acyltransferase_3"/>
</dbReference>
<feature type="transmembrane region" description="Helical" evidence="1">
    <location>
        <begin position="202"/>
        <end position="222"/>
    </location>
</feature>
<evidence type="ECO:0000259" key="2">
    <source>
        <dbReference type="Pfam" id="PF01757"/>
    </source>
</evidence>
<dbReference type="PANTHER" id="PTHR23028">
    <property type="entry name" value="ACETYLTRANSFERASE"/>
    <property type="match status" value="1"/>
</dbReference>
<keyword evidence="4" id="KW-1185">Reference proteome</keyword>
<dbReference type="Proteomes" id="UP001055117">
    <property type="component" value="Unassembled WGS sequence"/>
</dbReference>
<feature type="transmembrane region" description="Helical" evidence="1">
    <location>
        <begin position="228"/>
        <end position="247"/>
    </location>
</feature>
<feature type="transmembrane region" description="Helical" evidence="1">
    <location>
        <begin position="173"/>
        <end position="190"/>
    </location>
</feature>
<keyword evidence="1" id="KW-0472">Membrane</keyword>
<evidence type="ECO:0000313" key="3">
    <source>
        <dbReference type="EMBL" id="GJD43518.1"/>
    </source>
</evidence>
<evidence type="ECO:0000313" key="4">
    <source>
        <dbReference type="Proteomes" id="UP001055117"/>
    </source>
</evidence>
<keyword evidence="1" id="KW-0812">Transmembrane</keyword>
<name>A0ABQ4QE76_9HYPH</name>
<dbReference type="EMBL" id="BPQG01000017">
    <property type="protein sequence ID" value="GJD43518.1"/>
    <property type="molecule type" value="Genomic_DNA"/>
</dbReference>
<feature type="transmembrane region" description="Helical" evidence="1">
    <location>
        <begin position="108"/>
        <end position="129"/>
    </location>
</feature>
<feature type="domain" description="Acyltransferase 3" evidence="2">
    <location>
        <begin position="28"/>
        <end position="368"/>
    </location>
</feature>
<protein>
    <recommendedName>
        <fullName evidence="2">Acyltransferase 3 domain-containing protein</fullName>
    </recommendedName>
</protein>
<proteinExistence type="predicted"/>
<feature type="transmembrane region" description="Helical" evidence="1">
    <location>
        <begin position="31"/>
        <end position="53"/>
    </location>
</feature>
<dbReference type="Pfam" id="PF01757">
    <property type="entry name" value="Acyl_transf_3"/>
    <property type="match status" value="1"/>
</dbReference>
<organism evidence="3 4">
    <name type="scientific">Methylobacterium cerastii</name>
    <dbReference type="NCBI Taxonomy" id="932741"/>
    <lineage>
        <taxon>Bacteria</taxon>
        <taxon>Pseudomonadati</taxon>
        <taxon>Pseudomonadota</taxon>
        <taxon>Alphaproteobacteria</taxon>
        <taxon>Hyphomicrobiales</taxon>
        <taxon>Methylobacteriaceae</taxon>
        <taxon>Methylobacterium</taxon>
    </lineage>
</organism>
<feature type="transmembrane region" description="Helical" evidence="1">
    <location>
        <begin position="259"/>
        <end position="279"/>
    </location>
</feature>
<feature type="transmembrane region" description="Helical" evidence="1">
    <location>
        <begin position="291"/>
        <end position="308"/>
    </location>
</feature>
<accession>A0ABQ4QE76</accession>
<reference evidence="3 4" key="1">
    <citation type="journal article" date="2021" name="Front. Microbiol.">
        <title>Comprehensive Comparative Genomics and Phenotyping of Methylobacterium Species.</title>
        <authorList>
            <person name="Alessa O."/>
            <person name="Ogura Y."/>
            <person name="Fujitani Y."/>
            <person name="Takami H."/>
            <person name="Hayashi T."/>
            <person name="Sahin N."/>
            <person name="Tani A."/>
        </authorList>
    </citation>
    <scope>NUCLEOTIDE SEQUENCE [LARGE SCALE GENOMIC DNA]</scope>
    <source>
        <strain evidence="3 4">DSM 23679</strain>
    </source>
</reference>